<organism evidence="1 2">
    <name type="scientific">Bifidobacterium asteroides</name>
    <dbReference type="NCBI Taxonomy" id="1684"/>
    <lineage>
        <taxon>Bacteria</taxon>
        <taxon>Bacillati</taxon>
        <taxon>Actinomycetota</taxon>
        <taxon>Actinomycetes</taxon>
        <taxon>Bifidobacteriales</taxon>
        <taxon>Bifidobacteriaceae</taxon>
        <taxon>Bifidobacterium</taxon>
    </lineage>
</organism>
<name>A0A556RCR3_9BIFI</name>
<reference evidence="1 2" key="1">
    <citation type="submission" date="2019-07" db="EMBL/GenBank/DDBJ databases">
        <title>Bifidobacterium asteroides genomes.</title>
        <authorList>
            <person name="Zheng H."/>
        </authorList>
    </citation>
    <scope>NUCLEOTIDE SEQUENCE [LARGE SCALE GENOMIC DNA]</scope>
    <source>
        <strain evidence="1 2">W8111</strain>
    </source>
</reference>
<gene>
    <name evidence="1" type="ORF">FPK29_03165</name>
</gene>
<evidence type="ECO:0000313" key="2">
    <source>
        <dbReference type="Proteomes" id="UP000317536"/>
    </source>
</evidence>
<dbReference type="AlphaFoldDB" id="A0A556RCR3"/>
<protein>
    <submittedName>
        <fullName evidence="1">Uncharacterized protein</fullName>
    </submittedName>
</protein>
<evidence type="ECO:0000313" key="1">
    <source>
        <dbReference type="EMBL" id="TSJ86681.1"/>
    </source>
</evidence>
<accession>A0A556RCR3</accession>
<dbReference type="Proteomes" id="UP000317536">
    <property type="component" value="Unassembled WGS sequence"/>
</dbReference>
<dbReference type="EMBL" id="VMHJ01000001">
    <property type="protein sequence ID" value="TSJ86681.1"/>
    <property type="molecule type" value="Genomic_DNA"/>
</dbReference>
<comment type="caution">
    <text evidence="1">The sequence shown here is derived from an EMBL/GenBank/DDBJ whole genome shotgun (WGS) entry which is preliminary data.</text>
</comment>
<sequence>MTEKSRLADNDRRFQLQCAADHLAERIETDELLSGDRLALKLQFAQKSDIAQGVIWHIARPRHCSDSFGFTRARSAEETAAEALIEYFPIPLDVKGQATAILRFCAGNYVKATPASSKLLREFDSGTKK</sequence>
<proteinExistence type="predicted"/>